<comment type="caution">
    <text evidence="2">The sequence shown here is derived from an EMBL/GenBank/DDBJ whole genome shotgun (WGS) entry which is preliminary data.</text>
</comment>
<proteinExistence type="predicted"/>
<name>K0RRY8_THAOC</name>
<feature type="compositionally biased region" description="Polar residues" evidence="1">
    <location>
        <begin position="85"/>
        <end position="96"/>
    </location>
</feature>
<evidence type="ECO:0000256" key="1">
    <source>
        <dbReference type="SAM" id="MobiDB-lite"/>
    </source>
</evidence>
<evidence type="ECO:0000313" key="2">
    <source>
        <dbReference type="EMBL" id="EJK55780.1"/>
    </source>
</evidence>
<keyword evidence="3" id="KW-1185">Reference proteome</keyword>
<feature type="compositionally biased region" description="Pro residues" evidence="1">
    <location>
        <begin position="24"/>
        <end position="36"/>
    </location>
</feature>
<dbReference type="AlphaFoldDB" id="K0RRY8"/>
<protein>
    <submittedName>
        <fullName evidence="2">Uncharacterized protein</fullName>
    </submittedName>
</protein>
<feature type="compositionally biased region" description="Polar residues" evidence="1">
    <location>
        <begin position="1"/>
        <end position="18"/>
    </location>
</feature>
<evidence type="ECO:0000313" key="3">
    <source>
        <dbReference type="Proteomes" id="UP000266841"/>
    </source>
</evidence>
<feature type="region of interest" description="Disordered" evidence="1">
    <location>
        <begin position="1"/>
        <end position="96"/>
    </location>
</feature>
<dbReference type="EMBL" id="AGNL01033232">
    <property type="protein sequence ID" value="EJK55780.1"/>
    <property type="molecule type" value="Genomic_DNA"/>
</dbReference>
<gene>
    <name evidence="2" type="ORF">THAOC_24447</name>
</gene>
<accession>K0RRY8</accession>
<organism evidence="2 3">
    <name type="scientific">Thalassiosira oceanica</name>
    <name type="common">Marine diatom</name>
    <dbReference type="NCBI Taxonomy" id="159749"/>
    <lineage>
        <taxon>Eukaryota</taxon>
        <taxon>Sar</taxon>
        <taxon>Stramenopiles</taxon>
        <taxon>Ochrophyta</taxon>
        <taxon>Bacillariophyta</taxon>
        <taxon>Coscinodiscophyceae</taxon>
        <taxon>Thalassiosirophycidae</taxon>
        <taxon>Thalassiosirales</taxon>
        <taxon>Thalassiosiraceae</taxon>
        <taxon>Thalassiosira</taxon>
    </lineage>
</organism>
<dbReference type="Proteomes" id="UP000266841">
    <property type="component" value="Unassembled WGS sequence"/>
</dbReference>
<reference evidence="2 3" key="1">
    <citation type="journal article" date="2012" name="Genome Biol.">
        <title>Genome and low-iron response of an oceanic diatom adapted to chronic iron limitation.</title>
        <authorList>
            <person name="Lommer M."/>
            <person name="Specht M."/>
            <person name="Roy A.S."/>
            <person name="Kraemer L."/>
            <person name="Andreson R."/>
            <person name="Gutowska M.A."/>
            <person name="Wolf J."/>
            <person name="Bergner S.V."/>
            <person name="Schilhabel M.B."/>
            <person name="Klostermeier U.C."/>
            <person name="Beiko R.G."/>
            <person name="Rosenstiel P."/>
            <person name="Hippler M."/>
            <person name="Laroche J."/>
        </authorList>
    </citation>
    <scope>NUCLEOTIDE SEQUENCE [LARGE SCALE GENOMIC DNA]</scope>
    <source>
        <strain evidence="2 3">CCMP1005</strain>
    </source>
</reference>
<sequence>MGASQSSGNDNVPPASSSADDEPTPTPTHQPSPPQAPQSARGDPALATRMSRVSSGLSESAGRRSETTTLATPHSLRARRRIAPTCSTRTDPVSCP</sequence>